<dbReference type="Gene3D" id="1.10.1740.10">
    <property type="match status" value="1"/>
</dbReference>
<evidence type="ECO:0000256" key="5">
    <source>
        <dbReference type="ARBA" id="ARBA00023163"/>
    </source>
</evidence>
<gene>
    <name evidence="9" type="ORF">AMJ39_09175</name>
</gene>
<evidence type="ECO:0000256" key="6">
    <source>
        <dbReference type="RuleBase" id="RU000716"/>
    </source>
</evidence>
<dbReference type="InterPro" id="IPR013325">
    <property type="entry name" value="RNA_pol_sigma_r2"/>
</dbReference>
<keyword evidence="3 6" id="KW-0731">Sigma factor</keyword>
<evidence type="ECO:0000256" key="4">
    <source>
        <dbReference type="ARBA" id="ARBA00023125"/>
    </source>
</evidence>
<proteinExistence type="inferred from homology"/>
<dbReference type="PROSITE" id="PS01063">
    <property type="entry name" value="SIGMA70_ECF"/>
    <property type="match status" value="1"/>
</dbReference>
<keyword evidence="4 6" id="KW-0238">DNA-binding</keyword>
<name>A0A0S7WNV9_UNCT6</name>
<sequence>MTPAMTDDELMARIAGGDEDAFRDLVLRWERRVYAFFFRCLGSREDAEDLAQETFVRIFRSAGRYRARGSFPSYLFRIAGNLYRNEVRRRRRRPQPRLETVAQNGDRPDVALERRELAQAVRAAISHLPDRQQIAVILRRYEGLTYQEIADALGTSIPAVESLLHRASRSLREALKDQVGP</sequence>
<dbReference type="InterPro" id="IPR013324">
    <property type="entry name" value="RNA_pol_sigma_r3/r4-like"/>
</dbReference>
<dbReference type="Pfam" id="PF08281">
    <property type="entry name" value="Sigma70_r4_2"/>
    <property type="match status" value="1"/>
</dbReference>
<dbReference type="InterPro" id="IPR007627">
    <property type="entry name" value="RNA_pol_sigma70_r2"/>
</dbReference>
<protein>
    <recommendedName>
        <fullName evidence="6">RNA polymerase sigma factor</fullName>
    </recommendedName>
</protein>
<dbReference type="Gene3D" id="1.10.10.10">
    <property type="entry name" value="Winged helix-like DNA-binding domain superfamily/Winged helix DNA-binding domain"/>
    <property type="match status" value="1"/>
</dbReference>
<dbReference type="NCBIfam" id="TIGR02937">
    <property type="entry name" value="sigma70-ECF"/>
    <property type="match status" value="1"/>
</dbReference>
<reference evidence="9 10" key="1">
    <citation type="journal article" date="2015" name="Microbiome">
        <title>Genomic resolution of linkages in carbon, nitrogen, and sulfur cycling among widespread estuary sediment bacteria.</title>
        <authorList>
            <person name="Baker B.J."/>
            <person name="Lazar C.S."/>
            <person name="Teske A.P."/>
            <person name="Dick G.J."/>
        </authorList>
    </citation>
    <scope>NUCLEOTIDE SEQUENCE [LARGE SCALE GENOMIC DNA]</scope>
    <source>
        <strain evidence="9">DG_24</strain>
    </source>
</reference>
<comment type="caution">
    <text evidence="9">The sequence shown here is derived from an EMBL/GenBank/DDBJ whole genome shotgun (WGS) entry which is preliminary data.</text>
</comment>
<accession>A0A0S7WNV9</accession>
<feature type="domain" description="RNA polymerase sigma-70 region 2" evidence="7">
    <location>
        <begin position="25"/>
        <end position="93"/>
    </location>
</feature>
<evidence type="ECO:0000256" key="2">
    <source>
        <dbReference type="ARBA" id="ARBA00023015"/>
    </source>
</evidence>
<dbReference type="InterPro" id="IPR039425">
    <property type="entry name" value="RNA_pol_sigma-70-like"/>
</dbReference>
<dbReference type="STRING" id="1703770.AMJ39_09175"/>
<organism evidence="9 10">
    <name type="scientific">candidate division TA06 bacterium DG_24</name>
    <dbReference type="NCBI Taxonomy" id="1703770"/>
    <lineage>
        <taxon>Bacteria</taxon>
        <taxon>Bacteria division TA06</taxon>
    </lineage>
</organism>
<evidence type="ECO:0000256" key="3">
    <source>
        <dbReference type="ARBA" id="ARBA00023082"/>
    </source>
</evidence>
<keyword evidence="5 6" id="KW-0804">Transcription</keyword>
<dbReference type="AlphaFoldDB" id="A0A0S7WNV9"/>
<dbReference type="PANTHER" id="PTHR43133">
    <property type="entry name" value="RNA POLYMERASE ECF-TYPE SIGMA FACTO"/>
    <property type="match status" value="1"/>
</dbReference>
<evidence type="ECO:0000313" key="9">
    <source>
        <dbReference type="EMBL" id="KPJ51854.1"/>
    </source>
</evidence>
<dbReference type="EMBL" id="LIZS01000093">
    <property type="protein sequence ID" value="KPJ51854.1"/>
    <property type="molecule type" value="Genomic_DNA"/>
</dbReference>
<dbReference type="SUPFAM" id="SSF88946">
    <property type="entry name" value="Sigma2 domain of RNA polymerase sigma factors"/>
    <property type="match status" value="1"/>
</dbReference>
<evidence type="ECO:0000259" key="8">
    <source>
        <dbReference type="Pfam" id="PF08281"/>
    </source>
</evidence>
<dbReference type="Proteomes" id="UP000052008">
    <property type="component" value="Unassembled WGS sequence"/>
</dbReference>
<dbReference type="Pfam" id="PF04542">
    <property type="entry name" value="Sigma70_r2"/>
    <property type="match status" value="1"/>
</dbReference>
<comment type="similarity">
    <text evidence="1 6">Belongs to the sigma-70 factor family. ECF subfamily.</text>
</comment>
<evidence type="ECO:0000313" key="10">
    <source>
        <dbReference type="Proteomes" id="UP000052008"/>
    </source>
</evidence>
<dbReference type="InterPro" id="IPR036388">
    <property type="entry name" value="WH-like_DNA-bd_sf"/>
</dbReference>
<evidence type="ECO:0000256" key="1">
    <source>
        <dbReference type="ARBA" id="ARBA00010641"/>
    </source>
</evidence>
<dbReference type="GO" id="GO:0003677">
    <property type="term" value="F:DNA binding"/>
    <property type="evidence" value="ECO:0007669"/>
    <property type="project" value="UniProtKB-KW"/>
</dbReference>
<dbReference type="CDD" id="cd06171">
    <property type="entry name" value="Sigma70_r4"/>
    <property type="match status" value="1"/>
</dbReference>
<dbReference type="InterPro" id="IPR014284">
    <property type="entry name" value="RNA_pol_sigma-70_dom"/>
</dbReference>
<evidence type="ECO:0000259" key="7">
    <source>
        <dbReference type="Pfam" id="PF04542"/>
    </source>
</evidence>
<dbReference type="PANTHER" id="PTHR43133:SF8">
    <property type="entry name" value="RNA POLYMERASE SIGMA FACTOR HI_1459-RELATED"/>
    <property type="match status" value="1"/>
</dbReference>
<keyword evidence="2 6" id="KW-0805">Transcription regulation</keyword>
<dbReference type="GO" id="GO:0016987">
    <property type="term" value="F:sigma factor activity"/>
    <property type="evidence" value="ECO:0007669"/>
    <property type="project" value="UniProtKB-KW"/>
</dbReference>
<dbReference type="InterPro" id="IPR013249">
    <property type="entry name" value="RNA_pol_sigma70_r4_t2"/>
</dbReference>
<feature type="domain" description="RNA polymerase sigma factor 70 region 4 type 2" evidence="8">
    <location>
        <begin position="119"/>
        <end position="170"/>
    </location>
</feature>
<dbReference type="GO" id="GO:0006352">
    <property type="term" value="P:DNA-templated transcription initiation"/>
    <property type="evidence" value="ECO:0007669"/>
    <property type="project" value="InterPro"/>
</dbReference>
<dbReference type="InterPro" id="IPR000838">
    <property type="entry name" value="RNA_pol_sigma70_ECF_CS"/>
</dbReference>
<dbReference type="SUPFAM" id="SSF88659">
    <property type="entry name" value="Sigma3 and sigma4 domains of RNA polymerase sigma factors"/>
    <property type="match status" value="1"/>
</dbReference>